<dbReference type="SUPFAM" id="SSF48452">
    <property type="entry name" value="TPR-like"/>
    <property type="match status" value="1"/>
</dbReference>
<dbReference type="SMART" id="SM00028">
    <property type="entry name" value="TPR"/>
    <property type="match status" value="3"/>
</dbReference>
<dbReference type="Gene3D" id="4.10.1060.50">
    <property type="match status" value="1"/>
</dbReference>
<dbReference type="EMBL" id="DRQG01000126">
    <property type="protein sequence ID" value="HGY56716.1"/>
    <property type="molecule type" value="Genomic_DNA"/>
</dbReference>
<evidence type="ECO:0000259" key="6">
    <source>
        <dbReference type="Pfam" id="PF13240"/>
    </source>
</evidence>
<dbReference type="Gene3D" id="1.25.40.10">
    <property type="entry name" value="Tetratricopeptide repeat domain"/>
    <property type="match status" value="1"/>
</dbReference>
<evidence type="ECO:0000256" key="5">
    <source>
        <dbReference type="SAM" id="Phobius"/>
    </source>
</evidence>
<dbReference type="InterPro" id="IPR026870">
    <property type="entry name" value="Zinc_ribbon_dom"/>
</dbReference>
<sequence length="250" mass="27805">MENNTIAKICNKCGTENPDNARFCIECGSALTRKRSSQKQQKDKKISAKKQDHPQPLNSYIYIAGAFIIALVIVLLILNDNRTILREKIAGSAKGGAGQSASAQQAAPPAEAMAQVNALKEKVNANPNDVQSVVQLANLYFDVGKFDQAIGYYKRALNIEPNNTSVLIDLGVSYFNINQGDSALTFMHQALKVAPDHKQGLYNIGIVYYNLNQMDKAIYYWDQLIKKYPQSREAQNAQSFVEQVKQQMNL</sequence>
<dbReference type="Pfam" id="PF13240">
    <property type="entry name" value="Zn_Ribbon_1"/>
    <property type="match status" value="1"/>
</dbReference>
<dbReference type="Pfam" id="PF13174">
    <property type="entry name" value="TPR_6"/>
    <property type="match status" value="1"/>
</dbReference>
<dbReference type="PROSITE" id="PS50293">
    <property type="entry name" value="TPR_REGION"/>
    <property type="match status" value="1"/>
</dbReference>
<keyword evidence="3" id="KW-0793">Thylakoid</keyword>
<keyword evidence="1" id="KW-0677">Repeat</keyword>
<keyword evidence="5" id="KW-0472">Membrane</keyword>
<proteinExistence type="predicted"/>
<keyword evidence="5" id="KW-1133">Transmembrane helix</keyword>
<gene>
    <name evidence="7" type="ORF">ENK44_13505</name>
</gene>
<keyword evidence="2 4" id="KW-0802">TPR repeat</keyword>
<dbReference type="Proteomes" id="UP000885779">
    <property type="component" value="Unassembled WGS sequence"/>
</dbReference>
<keyword evidence="5" id="KW-0812">Transmembrane</keyword>
<accession>A0A7V4WWQ2</accession>
<dbReference type="PANTHER" id="PTHR44943">
    <property type="entry name" value="CELLULOSE SYNTHASE OPERON PROTEIN C"/>
    <property type="match status" value="1"/>
</dbReference>
<dbReference type="InterPro" id="IPR019734">
    <property type="entry name" value="TPR_rpt"/>
</dbReference>
<evidence type="ECO:0000256" key="4">
    <source>
        <dbReference type="PROSITE-ProRule" id="PRU00339"/>
    </source>
</evidence>
<comment type="caution">
    <text evidence="7">The sequence shown here is derived from an EMBL/GenBank/DDBJ whole genome shotgun (WGS) entry which is preliminary data.</text>
</comment>
<feature type="repeat" description="TPR" evidence="4">
    <location>
        <begin position="198"/>
        <end position="231"/>
    </location>
</feature>
<evidence type="ECO:0000256" key="1">
    <source>
        <dbReference type="ARBA" id="ARBA00022737"/>
    </source>
</evidence>
<reference evidence="7" key="1">
    <citation type="journal article" date="2020" name="mSystems">
        <title>Genome- and Community-Level Interaction Insights into Carbon Utilization and Element Cycling Functions of Hydrothermarchaeota in Hydrothermal Sediment.</title>
        <authorList>
            <person name="Zhou Z."/>
            <person name="Liu Y."/>
            <person name="Xu W."/>
            <person name="Pan J."/>
            <person name="Luo Z.H."/>
            <person name="Li M."/>
        </authorList>
    </citation>
    <scope>NUCLEOTIDE SEQUENCE [LARGE SCALE GENOMIC DNA]</scope>
    <source>
        <strain evidence="7">HyVt-577</strain>
    </source>
</reference>
<dbReference type="Pfam" id="PF14559">
    <property type="entry name" value="TPR_19"/>
    <property type="match status" value="1"/>
</dbReference>
<feature type="transmembrane region" description="Helical" evidence="5">
    <location>
        <begin position="59"/>
        <end position="78"/>
    </location>
</feature>
<evidence type="ECO:0000256" key="3">
    <source>
        <dbReference type="ARBA" id="ARBA00023078"/>
    </source>
</evidence>
<feature type="domain" description="Zinc-ribbon" evidence="6">
    <location>
        <begin position="10"/>
        <end position="31"/>
    </location>
</feature>
<dbReference type="AlphaFoldDB" id="A0A7V4WWQ2"/>
<dbReference type="InterPro" id="IPR051685">
    <property type="entry name" value="Ycf3/AcsC/BcsC/TPR_MFPF"/>
</dbReference>
<feature type="repeat" description="TPR" evidence="4">
    <location>
        <begin position="130"/>
        <end position="163"/>
    </location>
</feature>
<feature type="repeat" description="TPR" evidence="4">
    <location>
        <begin position="164"/>
        <end position="197"/>
    </location>
</feature>
<dbReference type="PROSITE" id="PS50005">
    <property type="entry name" value="TPR"/>
    <property type="match status" value="3"/>
</dbReference>
<name>A0A7V4WWQ2_CALAY</name>
<dbReference type="PANTHER" id="PTHR44943:SF9">
    <property type="entry name" value="TPR-REPEAT-CONTAINING PROTEIN"/>
    <property type="match status" value="1"/>
</dbReference>
<dbReference type="InterPro" id="IPR011990">
    <property type="entry name" value="TPR-like_helical_dom_sf"/>
</dbReference>
<protein>
    <submittedName>
        <fullName evidence="7">Tetratricopeptide repeat protein</fullName>
    </submittedName>
</protein>
<organism evidence="7">
    <name type="scientific">Caldithrix abyssi</name>
    <dbReference type="NCBI Taxonomy" id="187145"/>
    <lineage>
        <taxon>Bacteria</taxon>
        <taxon>Pseudomonadati</taxon>
        <taxon>Calditrichota</taxon>
        <taxon>Calditrichia</taxon>
        <taxon>Calditrichales</taxon>
        <taxon>Calditrichaceae</taxon>
        <taxon>Caldithrix</taxon>
    </lineage>
</organism>
<evidence type="ECO:0000256" key="2">
    <source>
        <dbReference type="ARBA" id="ARBA00022803"/>
    </source>
</evidence>
<evidence type="ECO:0000313" key="7">
    <source>
        <dbReference type="EMBL" id="HGY56716.1"/>
    </source>
</evidence>
<dbReference type="InterPro" id="IPR038587">
    <property type="entry name" value="Ribosomal_eL40_sf"/>
</dbReference>